<gene>
    <name evidence="1" type="ORF">ACFSMZ_15050</name>
</gene>
<evidence type="ECO:0000313" key="1">
    <source>
        <dbReference type="EMBL" id="MFD2261065.1"/>
    </source>
</evidence>
<protein>
    <submittedName>
        <fullName evidence="1">Uncharacterized protein</fullName>
    </submittedName>
</protein>
<dbReference type="Proteomes" id="UP001597373">
    <property type="component" value="Unassembled WGS sequence"/>
</dbReference>
<comment type="caution">
    <text evidence="1">The sequence shown here is derived from an EMBL/GenBank/DDBJ whole genome shotgun (WGS) entry which is preliminary data.</text>
</comment>
<reference evidence="2" key="1">
    <citation type="journal article" date="2019" name="Int. J. Syst. Evol. Microbiol.">
        <title>The Global Catalogue of Microorganisms (GCM) 10K type strain sequencing project: providing services to taxonomists for standard genome sequencing and annotation.</title>
        <authorList>
            <consortium name="The Broad Institute Genomics Platform"/>
            <consortium name="The Broad Institute Genome Sequencing Center for Infectious Disease"/>
            <person name="Wu L."/>
            <person name="Ma J."/>
        </authorList>
    </citation>
    <scope>NUCLEOTIDE SEQUENCE [LARGE SCALE GENOMIC DNA]</scope>
    <source>
        <strain evidence="2">KCTC 23707</strain>
    </source>
</reference>
<dbReference type="RefSeq" id="WP_345098541.1">
    <property type="nucleotide sequence ID" value="NZ_BAABGS010000017.1"/>
</dbReference>
<organism evidence="1 2">
    <name type="scientific">Chelativorans composti</name>
    <dbReference type="NCBI Taxonomy" id="768533"/>
    <lineage>
        <taxon>Bacteria</taxon>
        <taxon>Pseudomonadati</taxon>
        <taxon>Pseudomonadota</taxon>
        <taxon>Alphaproteobacteria</taxon>
        <taxon>Hyphomicrobiales</taxon>
        <taxon>Phyllobacteriaceae</taxon>
        <taxon>Chelativorans</taxon>
    </lineage>
</organism>
<evidence type="ECO:0000313" key="2">
    <source>
        <dbReference type="Proteomes" id="UP001597373"/>
    </source>
</evidence>
<dbReference type="EMBL" id="JBHUIR010000059">
    <property type="protein sequence ID" value="MFD2261065.1"/>
    <property type="molecule type" value="Genomic_DNA"/>
</dbReference>
<proteinExistence type="predicted"/>
<keyword evidence="2" id="KW-1185">Reference proteome</keyword>
<sequence>MGNVISLTSGRPIEVEIEEQKQLDQEFIDSQLEVLDKLRDQIATGRFAELIVISRDTESGLFVHDLVFKSETSRSTDIFAWAGILNALTLEMTDLSMMAPTITSDGTVVDPHQEMENGEEW</sequence>
<name>A0ABW5DK02_9HYPH</name>
<accession>A0ABW5DK02</accession>